<proteinExistence type="predicted"/>
<evidence type="ECO:0000313" key="2">
    <source>
        <dbReference type="EMBL" id="QRE03801.1"/>
    </source>
</evidence>
<dbReference type="SUPFAM" id="SSF53756">
    <property type="entry name" value="UDP-Glycosyltransferase/glycogen phosphorylase"/>
    <property type="match status" value="1"/>
</dbReference>
<evidence type="ECO:0000313" key="3">
    <source>
        <dbReference type="Proteomes" id="UP000596329"/>
    </source>
</evidence>
<dbReference type="EMBL" id="CP059075">
    <property type="protein sequence ID" value="QRE03801.1"/>
    <property type="molecule type" value="Genomic_DNA"/>
</dbReference>
<organism evidence="2 3">
    <name type="scientific">Flavobacterium psychrophilum</name>
    <dbReference type="NCBI Taxonomy" id="96345"/>
    <lineage>
        <taxon>Bacteria</taxon>
        <taxon>Pseudomonadati</taxon>
        <taxon>Bacteroidota</taxon>
        <taxon>Flavobacteriia</taxon>
        <taxon>Flavobacteriales</taxon>
        <taxon>Flavobacteriaceae</taxon>
        <taxon>Flavobacterium</taxon>
    </lineage>
</organism>
<evidence type="ECO:0000256" key="1">
    <source>
        <dbReference type="SAM" id="Coils"/>
    </source>
</evidence>
<dbReference type="Proteomes" id="UP000596329">
    <property type="component" value="Chromosome"/>
</dbReference>
<sequence length="523" mass="60136">MANNKGSLNTTINSFFKSHYLGVTTRVGLYVTIFLRQKKPQKGFPLQSLTQNAINNRIKPKVFILLPDGIGLRNFAYSNFYDIGRKKQMKVVFWNSTPFLLANLGFEEIKINKTKNNPLTEIYKNAKTQAELNCNIHKEKDTVYNTYRFPFSYRNIKAIAKSVTIRTLAFSNSSSRGLRFLRRKMKSEERKTDAYKQAIQTLLAEQPAMVFCTNQRHISSIAPLLAAQDLGIPTATFIFSWDNLPKATLVVEPDYYFVWSNHMKLELLQYYPDIKDEQIFITGTPQFESHFDASRLLPRTTFFKNHGLDLAKKYICFSGDDVTTSPDDATYLDDVAQAVAALNAKGNAIGILFRRCPVDFSDRYDAVIKKYKDIIVPVTPQWKKIGADWSTILPTNNDVTLQMNTIYHTEMVVNLGSSMVFDYVAHKKPCAYINYDIPKPKDKNWSVKKIYKFVHFRSMPHKNAVVWLNTKQEIAAKLEQTLATAATVPWAQKWFEKINQHPPQEASERIWNAITKIIQNKND</sequence>
<name>A0A7U2R9F0_FLAPS</name>
<keyword evidence="2" id="KW-0808">Transferase</keyword>
<reference evidence="2 3" key="1">
    <citation type="submission" date="2020-07" db="EMBL/GenBank/DDBJ databases">
        <title>Genomic characterization of Flavobacterium psychrophilum strains.</title>
        <authorList>
            <person name="Castillo D."/>
            <person name="Jorgensen J."/>
            <person name="Middelboe M."/>
        </authorList>
    </citation>
    <scope>NUCLEOTIDE SEQUENCE [LARGE SCALE GENOMIC DNA]</scope>
    <source>
        <strain evidence="2 3">FPS-R7</strain>
    </source>
</reference>
<dbReference type="GO" id="GO:0016740">
    <property type="term" value="F:transferase activity"/>
    <property type="evidence" value="ECO:0007669"/>
    <property type="project" value="UniProtKB-KW"/>
</dbReference>
<protein>
    <submittedName>
        <fullName evidence="2">UDP-glycosyltransferase</fullName>
    </submittedName>
</protein>
<dbReference type="RefSeq" id="WP_081249500.1">
    <property type="nucleotide sequence ID" value="NZ_BJSX01000049.1"/>
</dbReference>
<keyword evidence="1" id="KW-0175">Coiled coil</keyword>
<gene>
    <name evidence="2" type="ORF">H0H26_13130</name>
</gene>
<accession>A0A7U2R9F0</accession>
<feature type="coiled-coil region" evidence="1">
    <location>
        <begin position="178"/>
        <end position="205"/>
    </location>
</feature>
<dbReference type="AlphaFoldDB" id="A0A7U2R9F0"/>